<dbReference type="GO" id="GO:0043335">
    <property type="term" value="P:protein unfolding"/>
    <property type="evidence" value="ECO:0007669"/>
    <property type="project" value="EnsemblFungi"/>
</dbReference>
<dbReference type="InterPro" id="IPR003960">
    <property type="entry name" value="ATPase_AAA_CS"/>
</dbReference>
<dbReference type="GO" id="GO:0016887">
    <property type="term" value="F:ATP hydrolysis activity"/>
    <property type="evidence" value="ECO:0007669"/>
    <property type="project" value="EnsemblFungi"/>
</dbReference>
<feature type="region of interest" description="Disordered" evidence="13">
    <location>
        <begin position="952"/>
        <end position="973"/>
    </location>
</feature>
<evidence type="ECO:0000256" key="2">
    <source>
        <dbReference type="ARBA" id="ARBA00006914"/>
    </source>
</evidence>
<evidence type="ECO:0000256" key="6">
    <source>
        <dbReference type="ARBA" id="ARBA00022801"/>
    </source>
</evidence>
<dbReference type="InterPro" id="IPR027417">
    <property type="entry name" value="P-loop_NTPase"/>
</dbReference>
<reference evidence="15 16" key="1">
    <citation type="journal article" date="2011" name="Proc. Natl. Acad. Sci. U.S.A.">
        <title>Evolutionary erosion of yeast sex chromosomes by mating-type switching accidents.</title>
        <authorList>
            <person name="Gordon J.L."/>
            <person name="Armisen D."/>
            <person name="Proux-Wera E."/>
            <person name="Oheigeartaigh S.S."/>
            <person name="Byrne K.P."/>
            <person name="Wolfe K.H."/>
        </authorList>
    </citation>
    <scope>NUCLEOTIDE SEQUENCE [LARGE SCALE GENOMIC DNA]</scope>
    <source>
        <strain evidence="16">ATCC 10662 / CBS 1146 / NBRC 0425 / NCYC 2629 / NRRL Y-866</strain>
    </source>
</reference>
<evidence type="ECO:0000256" key="1">
    <source>
        <dbReference type="ARBA" id="ARBA00004370"/>
    </source>
</evidence>
<evidence type="ECO:0000256" key="11">
    <source>
        <dbReference type="ARBA" id="ARBA00034532"/>
    </source>
</evidence>
<evidence type="ECO:0000256" key="5">
    <source>
        <dbReference type="ARBA" id="ARBA00022741"/>
    </source>
</evidence>
<dbReference type="PANTHER" id="PTHR23077:SF12">
    <property type="entry name" value="PEROXISOMAL ATPASE PEX1"/>
    <property type="match status" value="1"/>
</dbReference>
<keyword evidence="5" id="KW-0547">Nucleotide-binding</keyword>
<evidence type="ECO:0000256" key="9">
    <source>
        <dbReference type="ARBA" id="ARBA00023136"/>
    </source>
</evidence>
<evidence type="ECO:0000256" key="12">
    <source>
        <dbReference type="ARBA" id="ARBA00048778"/>
    </source>
</evidence>
<name>G8ZW71_TORDE</name>
<keyword evidence="4" id="KW-0962">Peroxisome biogenesis</keyword>
<dbReference type="eggNOG" id="KOG0735">
    <property type="taxonomic scope" value="Eukaryota"/>
</dbReference>
<dbReference type="InParanoid" id="G8ZW71"/>
<dbReference type="GeneID" id="11501167"/>
<comment type="similarity">
    <text evidence="2">Belongs to the AAA ATPase family.</text>
</comment>
<dbReference type="GO" id="GO:0005829">
    <property type="term" value="C:cytosol"/>
    <property type="evidence" value="ECO:0007669"/>
    <property type="project" value="TreeGrafter"/>
</dbReference>
<dbReference type="SUPFAM" id="SSF52540">
    <property type="entry name" value="P-loop containing nucleoside triphosphate hydrolases"/>
    <property type="match status" value="2"/>
</dbReference>
<dbReference type="Pfam" id="PF17862">
    <property type="entry name" value="AAA_lid_3"/>
    <property type="match status" value="1"/>
</dbReference>
<keyword evidence="6" id="KW-0378">Hydrolase</keyword>
<keyword evidence="3" id="KW-0813">Transport</keyword>
<gene>
    <name evidence="15" type="primary">TDEL0F00540</name>
    <name evidence="15" type="ORF">TDEL_0F00540</name>
</gene>
<evidence type="ECO:0000256" key="7">
    <source>
        <dbReference type="ARBA" id="ARBA00022840"/>
    </source>
</evidence>
<dbReference type="FunFam" id="3.40.50.300:FF:000149">
    <property type="entry name" value="Nuclear valosin-containing protein-like"/>
    <property type="match status" value="1"/>
</dbReference>
<protein>
    <recommendedName>
        <fullName evidence="11">Peroxisomal ATPase PEX1</fullName>
    </recommendedName>
    <alternativeName>
        <fullName evidence="10">Peroxin-1</fullName>
    </alternativeName>
</protein>
<evidence type="ECO:0000256" key="13">
    <source>
        <dbReference type="SAM" id="MobiDB-lite"/>
    </source>
</evidence>
<dbReference type="GO" id="GO:1904949">
    <property type="term" value="C:ATPase complex"/>
    <property type="evidence" value="ECO:0007669"/>
    <property type="project" value="EnsemblFungi"/>
</dbReference>
<keyword evidence="9" id="KW-0472">Membrane</keyword>
<dbReference type="InterPro" id="IPR050168">
    <property type="entry name" value="AAA_ATPase_domain"/>
</dbReference>
<evidence type="ECO:0000256" key="10">
    <source>
        <dbReference type="ARBA" id="ARBA00032509"/>
    </source>
</evidence>
<dbReference type="PROSITE" id="PS00674">
    <property type="entry name" value="AAA"/>
    <property type="match status" value="1"/>
</dbReference>
<dbReference type="HOGENOM" id="CLU_000688_1_1_1"/>
<dbReference type="Gene3D" id="3.10.330.10">
    <property type="match status" value="1"/>
</dbReference>
<feature type="region of interest" description="Disordered" evidence="13">
    <location>
        <begin position="1008"/>
        <end position="1032"/>
    </location>
</feature>
<dbReference type="InterPro" id="IPR003959">
    <property type="entry name" value="ATPase_AAA_core"/>
</dbReference>
<keyword evidence="7" id="KW-0067">ATP-binding</keyword>
<dbReference type="Gene3D" id="3.40.50.300">
    <property type="entry name" value="P-loop containing nucleotide triphosphate hydrolases"/>
    <property type="match status" value="2"/>
</dbReference>
<dbReference type="Pfam" id="PF00004">
    <property type="entry name" value="AAA"/>
    <property type="match status" value="2"/>
</dbReference>
<dbReference type="Pfam" id="PF09262">
    <property type="entry name" value="PEX-1N"/>
    <property type="match status" value="1"/>
</dbReference>
<dbReference type="GO" id="GO:0016562">
    <property type="term" value="P:protein import into peroxisome matrix, receptor recycling"/>
    <property type="evidence" value="ECO:0007669"/>
    <property type="project" value="EnsemblFungi"/>
</dbReference>
<dbReference type="KEGG" id="tdl:TDEL_0F00540"/>
<dbReference type="InterPro" id="IPR015342">
    <property type="entry name" value="PEX1-N_C-lobe"/>
</dbReference>
<dbReference type="CDD" id="cd19526">
    <property type="entry name" value="RecA-like_PEX1_r2"/>
    <property type="match status" value="1"/>
</dbReference>
<comment type="catalytic activity">
    <reaction evidence="12">
        <text>ATP + H2O = ADP + phosphate + H(+)</text>
        <dbReference type="Rhea" id="RHEA:13065"/>
        <dbReference type="ChEBI" id="CHEBI:15377"/>
        <dbReference type="ChEBI" id="CHEBI:15378"/>
        <dbReference type="ChEBI" id="CHEBI:30616"/>
        <dbReference type="ChEBI" id="CHEBI:43474"/>
        <dbReference type="ChEBI" id="CHEBI:456216"/>
    </reaction>
    <physiologicalReaction direction="left-to-right" evidence="12">
        <dbReference type="Rhea" id="RHEA:13066"/>
    </physiologicalReaction>
</comment>
<dbReference type="InterPro" id="IPR029067">
    <property type="entry name" value="CDC48_domain_2-like_sf"/>
</dbReference>
<evidence type="ECO:0000313" key="15">
    <source>
        <dbReference type="EMBL" id="CCE92865.1"/>
    </source>
</evidence>
<dbReference type="SUPFAM" id="SSF50692">
    <property type="entry name" value="ADC-like"/>
    <property type="match status" value="1"/>
</dbReference>
<evidence type="ECO:0000256" key="3">
    <source>
        <dbReference type="ARBA" id="ARBA00022448"/>
    </source>
</evidence>
<evidence type="ECO:0000256" key="4">
    <source>
        <dbReference type="ARBA" id="ARBA00022593"/>
    </source>
</evidence>
<dbReference type="PANTHER" id="PTHR23077">
    <property type="entry name" value="AAA-FAMILY ATPASE"/>
    <property type="match status" value="1"/>
</dbReference>
<dbReference type="GO" id="GO:0005778">
    <property type="term" value="C:peroxisomal membrane"/>
    <property type="evidence" value="ECO:0007669"/>
    <property type="project" value="EnsemblFungi"/>
</dbReference>
<dbReference type="AlphaFoldDB" id="G8ZW71"/>
<evidence type="ECO:0000313" key="16">
    <source>
        <dbReference type="Proteomes" id="UP000005627"/>
    </source>
</evidence>
<evidence type="ECO:0000256" key="8">
    <source>
        <dbReference type="ARBA" id="ARBA00022927"/>
    </source>
</evidence>
<dbReference type="Proteomes" id="UP000005627">
    <property type="component" value="Chromosome 6"/>
</dbReference>
<accession>G8ZW71</accession>
<dbReference type="Gene3D" id="1.10.8.60">
    <property type="match status" value="1"/>
</dbReference>
<dbReference type="OrthoDB" id="2187at2759"/>
<evidence type="ECO:0000259" key="14">
    <source>
        <dbReference type="SMART" id="SM00382"/>
    </source>
</evidence>
<organism evidence="15 16">
    <name type="scientific">Torulaspora delbrueckii</name>
    <name type="common">Yeast</name>
    <name type="synonym">Candida colliculosa</name>
    <dbReference type="NCBI Taxonomy" id="4950"/>
    <lineage>
        <taxon>Eukaryota</taxon>
        <taxon>Fungi</taxon>
        <taxon>Dikarya</taxon>
        <taxon>Ascomycota</taxon>
        <taxon>Saccharomycotina</taxon>
        <taxon>Saccharomycetes</taxon>
        <taxon>Saccharomycetales</taxon>
        <taxon>Saccharomycetaceae</taxon>
        <taxon>Torulaspora</taxon>
    </lineage>
</organism>
<keyword evidence="16" id="KW-1185">Reference proteome</keyword>
<dbReference type="FunCoup" id="G8ZW71">
    <property type="interactions" value="226"/>
</dbReference>
<dbReference type="STRING" id="1076872.G8ZW71"/>
<feature type="domain" description="AAA+ ATPase" evidence="14">
    <location>
        <begin position="735"/>
        <end position="871"/>
    </location>
</feature>
<comment type="subcellular location">
    <subcellularLocation>
        <location evidence="1">Membrane</location>
    </subcellularLocation>
</comment>
<proteinExistence type="inferred from homology"/>
<dbReference type="InterPro" id="IPR009010">
    <property type="entry name" value="Asp_de-COase-like_dom_sf"/>
</dbReference>
<dbReference type="RefSeq" id="XP_003682076.1">
    <property type="nucleotide sequence ID" value="XM_003682028.1"/>
</dbReference>
<dbReference type="InterPro" id="IPR003593">
    <property type="entry name" value="AAA+_ATPase"/>
</dbReference>
<dbReference type="SMART" id="SM00382">
    <property type="entry name" value="AAA"/>
    <property type="match status" value="2"/>
</dbReference>
<keyword evidence="8" id="KW-0653">Protein transport</keyword>
<dbReference type="InterPro" id="IPR041569">
    <property type="entry name" value="AAA_lid_3"/>
</dbReference>
<dbReference type="GO" id="GO:0140318">
    <property type="term" value="F:protein transporter activity"/>
    <property type="evidence" value="ECO:0007669"/>
    <property type="project" value="EnsemblFungi"/>
</dbReference>
<feature type="domain" description="AAA+ ATPase" evidence="14">
    <location>
        <begin position="455"/>
        <end position="603"/>
    </location>
</feature>
<dbReference type="SUPFAM" id="SSF54585">
    <property type="entry name" value="Cdc48 domain 2-like"/>
    <property type="match status" value="1"/>
</dbReference>
<sequence length="1032" mass="115328">MTAGSVDQLQFNILRVCTSNDIRGNFIRLPSSIVNTLETTGIAIQDFGIEICQNGKSLLHVGWDGYESQGFLNGQPTIEINPILAQRMKLHPTATVDLFVSKYDQARTATEVSVEPETSDDWEIIESHALFFQDEILHQTRIVTLGETLLCYIDNIVCKFTIKKIEPMTLKSARINTGSLIVISPRENKARIQNNYAQTESKKLNKPVESISISNSTIKRSLYGVEEDSHMELYTHGNEITSKLACVSILHNALDLKHHGKQEKLENFVKHAKRVVVGVKGREEIPEGHVAMAPLVWDALWTSSKNGCKVVIEYLDQEQPHINMRNIKVILTSLQEDEHPAKSVRRDNVPTPDWAKELVESLSKGPITDKMVLLKNKVLVEIVDESTGKHVPYVNFENSPLPRCSFLAAPKAMLPNQLQGEDPDHNFKQNSMKRNYLPSKITKTLVDYLSMPVAPSSGILLTGNGGMGKTTVLQELAKEVILKYHRYVKYIDCNSLLDSSNLGKMKQCIQEWTSQCYWNNPSILLLDNAEGLFPSIKTDDPQQQAMQQRGGSNSTKLALFLIKMVEGITAKCPEAIRVVFSCRNQNELNSILFDKHFICETFKRRSPDVDERGGLIEFFFSRMGDHIKLGEDIQIRDIALGTDGYSPLDLQILVDKLFHQASMSMTDEYVVDKEVYEETIKDFSPSSLRGVKLTKNTGISWNDIGALNGPKRILLETLEWPTKYAPIFKNCPLQLRSGVLLYGYPGCGKTLLASAVAQQCGLNFITVNGPEILNKYIGASEQNVRELFDRAQSVKPCILFFDEFDSIAPKRGHDSTGVTDRIVNQLLTQMDGVEGLDGVYVLAATSRPDLIDSALLRPGRIDKSILCNVPGLEDRLDILRAITSSGKMVLEPGTDLTPVAEQTAGYSGADLQGLGYNAYLKSVHRTLQLQDMDSYREGQREVEYTVLNPNDSKIVVPESEQEDRKKPTTNTSTPVTINLQDLLQACQETKPSISTSEFRKLQAIYQKFQDDRDGDMPPGEGSTDVGTRTSLM</sequence>
<dbReference type="GO" id="GO:0005524">
    <property type="term" value="F:ATP binding"/>
    <property type="evidence" value="ECO:0007669"/>
    <property type="project" value="UniProtKB-KW"/>
</dbReference>
<dbReference type="EMBL" id="HE616747">
    <property type="protein sequence ID" value="CCE92865.1"/>
    <property type="molecule type" value="Genomic_DNA"/>
</dbReference>